<evidence type="ECO:0000313" key="3">
    <source>
        <dbReference type="EMBL" id="OOZ37261.1"/>
    </source>
</evidence>
<sequence length="169" mass="19357">ALYDQVYCARGDMENRIKEQQLGLFAERTSAHHWWANQFRLLLSSLAYVLMEAIRRLALHDTELANAQVSTLRLRLPKIGAVILRNTRRIRFLLSSSFPYQALFRKVAERLVPGSCLRVLPRHVDKQRGKGGGMPGYQKIPSSGHRLLEGKQSRHPNTACSHWEATVER</sequence>
<feature type="non-terminal residue" evidence="3">
    <location>
        <position position="1"/>
    </location>
</feature>
<evidence type="ECO:0000313" key="4">
    <source>
        <dbReference type="Proteomes" id="UP000190896"/>
    </source>
</evidence>
<proteinExistence type="predicted"/>
<accession>A0A1T2KWT9</accession>
<gene>
    <name evidence="3" type="ORF">BOW51_03015</name>
</gene>
<organism evidence="3 4">
    <name type="scientific">Solemya velesiana gill symbiont</name>
    <dbReference type="NCBI Taxonomy" id="1918948"/>
    <lineage>
        <taxon>Bacteria</taxon>
        <taxon>Pseudomonadati</taxon>
        <taxon>Pseudomonadota</taxon>
        <taxon>Gammaproteobacteria</taxon>
        <taxon>sulfur-oxidizing symbionts</taxon>
    </lineage>
</organism>
<comment type="caution">
    <text evidence="3">The sequence shown here is derived from an EMBL/GenBank/DDBJ whole genome shotgun (WGS) entry which is preliminary data.</text>
</comment>
<dbReference type="EMBL" id="MPRJ01000013">
    <property type="protein sequence ID" value="OOZ37261.1"/>
    <property type="molecule type" value="Genomic_DNA"/>
</dbReference>
<feature type="domain" description="Transposase DDE" evidence="2">
    <location>
        <begin position="2"/>
        <end position="111"/>
    </location>
</feature>
<dbReference type="Pfam" id="PF13701">
    <property type="entry name" value="DDE_Tnp_1_4"/>
    <property type="match status" value="1"/>
</dbReference>
<dbReference type="Proteomes" id="UP000190896">
    <property type="component" value="Unassembled WGS sequence"/>
</dbReference>
<dbReference type="AlphaFoldDB" id="A0A1T2KWT9"/>
<name>A0A1T2KWT9_9GAMM</name>
<reference evidence="3 4" key="1">
    <citation type="submission" date="2016-11" db="EMBL/GenBank/DDBJ databases">
        <title>Mixed transmission modes and dynamic genome evolution in an obligate animal-bacterial symbiosis.</title>
        <authorList>
            <person name="Russell S.L."/>
            <person name="Corbett-Detig R.B."/>
            <person name="Cavanaugh C.M."/>
        </authorList>
    </citation>
    <scope>NUCLEOTIDE SEQUENCE [LARGE SCALE GENOMIC DNA]</scope>
    <source>
        <strain evidence="3">Se-Cadez</strain>
    </source>
</reference>
<evidence type="ECO:0000256" key="1">
    <source>
        <dbReference type="SAM" id="MobiDB-lite"/>
    </source>
</evidence>
<feature type="region of interest" description="Disordered" evidence="1">
    <location>
        <begin position="126"/>
        <end position="169"/>
    </location>
</feature>
<dbReference type="InterPro" id="IPR025668">
    <property type="entry name" value="Tnp_DDE_dom"/>
</dbReference>
<protein>
    <recommendedName>
        <fullName evidence="2">Transposase DDE domain-containing protein</fullName>
    </recommendedName>
</protein>
<evidence type="ECO:0000259" key="2">
    <source>
        <dbReference type="Pfam" id="PF13701"/>
    </source>
</evidence>
<keyword evidence="4" id="KW-1185">Reference proteome</keyword>